<feature type="transmembrane region" description="Helical" evidence="7">
    <location>
        <begin position="79"/>
        <end position="99"/>
    </location>
</feature>
<reference evidence="8 9" key="1">
    <citation type="submission" date="2017-09" db="EMBL/GenBank/DDBJ databases">
        <title>Depth-based differentiation of microbial function through sediment-hosted aquifers and enrichment of novel symbionts in the deep terrestrial subsurface.</title>
        <authorList>
            <person name="Probst A.J."/>
            <person name="Ladd B."/>
            <person name="Jarett J.K."/>
            <person name="Geller-Mcgrath D.E."/>
            <person name="Sieber C.M."/>
            <person name="Emerson J.B."/>
            <person name="Anantharaman K."/>
            <person name="Thomas B.C."/>
            <person name="Malmstrom R."/>
            <person name="Stieglmeier M."/>
            <person name="Klingl A."/>
            <person name="Woyke T."/>
            <person name="Ryan C.M."/>
            <person name="Banfield J.F."/>
        </authorList>
    </citation>
    <scope>NUCLEOTIDE SEQUENCE [LARGE SCALE GENOMIC DNA]</scope>
    <source>
        <strain evidence="8">CG22_combo_CG10-13_8_21_14_all_38_20</strain>
    </source>
</reference>
<name>A0A2H0BVF4_9BACT</name>
<dbReference type="PANTHER" id="PTHR33452">
    <property type="entry name" value="OXIDOREDUCTASE CATD-RELATED"/>
    <property type="match status" value="1"/>
</dbReference>
<organism evidence="8 9">
    <name type="scientific">Candidatus Roizmanbacteria bacterium CG22_combo_CG10-13_8_21_14_all_38_20</name>
    <dbReference type="NCBI Taxonomy" id="1974862"/>
    <lineage>
        <taxon>Bacteria</taxon>
        <taxon>Candidatus Roizmaniibacteriota</taxon>
    </lineage>
</organism>
<feature type="transmembrane region" description="Helical" evidence="7">
    <location>
        <begin position="12"/>
        <end position="33"/>
    </location>
</feature>
<keyword evidence="3" id="KW-1003">Cell membrane</keyword>
<accession>A0A2H0BVF4</accession>
<comment type="caution">
    <text evidence="8">The sequence shown here is derived from an EMBL/GenBank/DDBJ whole genome shotgun (WGS) entry which is preliminary data.</text>
</comment>
<protein>
    <recommendedName>
        <fullName evidence="10">DoxX family protein</fullName>
    </recommendedName>
</protein>
<dbReference type="EMBL" id="PCTA01000020">
    <property type="protein sequence ID" value="PIP61662.1"/>
    <property type="molecule type" value="Genomic_DNA"/>
</dbReference>
<keyword evidence="6 7" id="KW-0472">Membrane</keyword>
<sequence length="140" mass="15298">MQFLQSTFPFIIWVELAPLALILLRILLAIMFIDGGRRHVADPRDRGEGMGLSAIFTFILGVVEVVAGLLVLVGLWIQLAALALIVVMLGAIYFKIFVWKTGIYGDKNNGWYYDALLLASAGVLLTIGSGSISLEAFLKL</sequence>
<proteinExistence type="inferred from homology"/>
<dbReference type="Pfam" id="PF07681">
    <property type="entry name" value="DoxX"/>
    <property type="match status" value="1"/>
</dbReference>
<evidence type="ECO:0008006" key="10">
    <source>
        <dbReference type="Google" id="ProtNLM"/>
    </source>
</evidence>
<dbReference type="InterPro" id="IPR051907">
    <property type="entry name" value="DoxX-like_oxidoreductase"/>
</dbReference>
<evidence type="ECO:0000256" key="3">
    <source>
        <dbReference type="ARBA" id="ARBA00022475"/>
    </source>
</evidence>
<evidence type="ECO:0000256" key="2">
    <source>
        <dbReference type="ARBA" id="ARBA00006679"/>
    </source>
</evidence>
<feature type="transmembrane region" description="Helical" evidence="7">
    <location>
        <begin position="54"/>
        <end position="73"/>
    </location>
</feature>
<evidence type="ECO:0000313" key="8">
    <source>
        <dbReference type="EMBL" id="PIP61662.1"/>
    </source>
</evidence>
<evidence type="ECO:0000256" key="6">
    <source>
        <dbReference type="ARBA" id="ARBA00023136"/>
    </source>
</evidence>
<dbReference type="InterPro" id="IPR032808">
    <property type="entry name" value="DoxX"/>
</dbReference>
<gene>
    <name evidence="8" type="ORF">COW99_02905</name>
</gene>
<evidence type="ECO:0000256" key="1">
    <source>
        <dbReference type="ARBA" id="ARBA00004651"/>
    </source>
</evidence>
<comment type="subcellular location">
    <subcellularLocation>
        <location evidence="1">Cell membrane</location>
        <topology evidence="1">Multi-pass membrane protein</topology>
    </subcellularLocation>
</comment>
<evidence type="ECO:0000256" key="5">
    <source>
        <dbReference type="ARBA" id="ARBA00022989"/>
    </source>
</evidence>
<dbReference type="GO" id="GO:0005886">
    <property type="term" value="C:plasma membrane"/>
    <property type="evidence" value="ECO:0007669"/>
    <property type="project" value="UniProtKB-SubCell"/>
</dbReference>
<dbReference type="Proteomes" id="UP000231246">
    <property type="component" value="Unassembled WGS sequence"/>
</dbReference>
<feature type="transmembrane region" description="Helical" evidence="7">
    <location>
        <begin position="111"/>
        <end position="134"/>
    </location>
</feature>
<dbReference type="AlphaFoldDB" id="A0A2H0BVF4"/>
<keyword evidence="4 7" id="KW-0812">Transmembrane</keyword>
<evidence type="ECO:0000256" key="7">
    <source>
        <dbReference type="SAM" id="Phobius"/>
    </source>
</evidence>
<keyword evidence="5 7" id="KW-1133">Transmembrane helix</keyword>
<evidence type="ECO:0000313" key="9">
    <source>
        <dbReference type="Proteomes" id="UP000231246"/>
    </source>
</evidence>
<comment type="similarity">
    <text evidence="2">Belongs to the DoxX family.</text>
</comment>
<dbReference type="PANTHER" id="PTHR33452:SF1">
    <property type="entry name" value="INNER MEMBRANE PROTEIN YPHA-RELATED"/>
    <property type="match status" value="1"/>
</dbReference>
<evidence type="ECO:0000256" key="4">
    <source>
        <dbReference type="ARBA" id="ARBA00022692"/>
    </source>
</evidence>